<name>A0ABW2BWL3_9PSEU</name>
<proteinExistence type="predicted"/>
<organism evidence="3 4">
    <name type="scientific">Haloechinothrix salitolerans</name>
    <dbReference type="NCBI Taxonomy" id="926830"/>
    <lineage>
        <taxon>Bacteria</taxon>
        <taxon>Bacillati</taxon>
        <taxon>Actinomycetota</taxon>
        <taxon>Actinomycetes</taxon>
        <taxon>Pseudonocardiales</taxon>
        <taxon>Pseudonocardiaceae</taxon>
        <taxon>Haloechinothrix</taxon>
    </lineage>
</organism>
<dbReference type="PANTHER" id="PTHR30188:SF13">
    <property type="entry name" value="CONSERVED HYPOTHETICAL INTEGRAL MEMBRANE PROTEIN YRBE3B"/>
    <property type="match status" value="1"/>
</dbReference>
<sequence length="286" mass="30516">MTRTGTPIATSATVNQAGPDTRATSFAPGARRGVDGAGRIVAFSFGVLRELPIALRLYPSEVFRHAGLLIVQNAAVVLSMVFMYGALLSIALHSIMTNVGIGSFVASPHTIGDLRGVLAAVFGWIFAAKVGCGIVAEVGAMRISDEIDAMEVMGIRSVPYLAGTRVLAVLFVLPFLWSVALAVEFAAGYLFNVVLLRSVSAGGYFDVLFLLQNMTDFVYSVSWATLFALIITLVSCYYGYYVRGGPVNVGRNTAKAMLVNLVMISLTMMVLIQLLYGNNPNTPIGN</sequence>
<keyword evidence="2" id="KW-0472">Membrane</keyword>
<evidence type="ECO:0000313" key="3">
    <source>
        <dbReference type="EMBL" id="MFC6866234.1"/>
    </source>
</evidence>
<keyword evidence="2" id="KW-1133">Transmembrane helix</keyword>
<evidence type="ECO:0000313" key="4">
    <source>
        <dbReference type="Proteomes" id="UP001596337"/>
    </source>
</evidence>
<gene>
    <name evidence="3" type="ORF">ACFQGD_03665</name>
</gene>
<reference evidence="4" key="1">
    <citation type="journal article" date="2019" name="Int. J. Syst. Evol. Microbiol.">
        <title>The Global Catalogue of Microorganisms (GCM) 10K type strain sequencing project: providing services to taxonomists for standard genome sequencing and annotation.</title>
        <authorList>
            <consortium name="The Broad Institute Genomics Platform"/>
            <consortium name="The Broad Institute Genome Sequencing Center for Infectious Disease"/>
            <person name="Wu L."/>
            <person name="Ma J."/>
        </authorList>
    </citation>
    <scope>NUCLEOTIDE SEQUENCE [LARGE SCALE GENOMIC DNA]</scope>
    <source>
        <strain evidence="4">KCTC 32255</strain>
    </source>
</reference>
<feature type="transmembrane region" description="Helical" evidence="2">
    <location>
        <begin position="189"/>
        <end position="211"/>
    </location>
</feature>
<dbReference type="InterPro" id="IPR030802">
    <property type="entry name" value="Permease_MalE"/>
</dbReference>
<dbReference type="PANTHER" id="PTHR30188">
    <property type="entry name" value="ABC TRANSPORTER PERMEASE PROTEIN-RELATED"/>
    <property type="match status" value="1"/>
</dbReference>
<feature type="transmembrane region" description="Helical" evidence="2">
    <location>
        <begin position="254"/>
        <end position="276"/>
    </location>
</feature>
<dbReference type="Proteomes" id="UP001596337">
    <property type="component" value="Unassembled WGS sequence"/>
</dbReference>
<keyword evidence="2" id="KW-0812">Transmembrane</keyword>
<feature type="transmembrane region" description="Helical" evidence="2">
    <location>
        <begin position="74"/>
        <end position="96"/>
    </location>
</feature>
<evidence type="ECO:0000256" key="1">
    <source>
        <dbReference type="SAM" id="MobiDB-lite"/>
    </source>
</evidence>
<feature type="transmembrane region" description="Helical" evidence="2">
    <location>
        <begin position="223"/>
        <end position="242"/>
    </location>
</feature>
<evidence type="ECO:0000256" key="2">
    <source>
        <dbReference type="SAM" id="Phobius"/>
    </source>
</evidence>
<feature type="transmembrane region" description="Helical" evidence="2">
    <location>
        <begin position="160"/>
        <end position="183"/>
    </location>
</feature>
<dbReference type="Pfam" id="PF02405">
    <property type="entry name" value="MlaE"/>
    <property type="match status" value="1"/>
</dbReference>
<protein>
    <submittedName>
        <fullName evidence="3">MlaE family ABC transporter permease</fullName>
    </submittedName>
</protein>
<dbReference type="EMBL" id="JBHSXX010000001">
    <property type="protein sequence ID" value="MFC6866234.1"/>
    <property type="molecule type" value="Genomic_DNA"/>
</dbReference>
<dbReference type="RefSeq" id="WP_345407436.1">
    <property type="nucleotide sequence ID" value="NZ_BAABLA010000123.1"/>
</dbReference>
<comment type="caution">
    <text evidence="3">The sequence shown here is derived from an EMBL/GenBank/DDBJ whole genome shotgun (WGS) entry which is preliminary data.</text>
</comment>
<accession>A0ABW2BWL3</accession>
<feature type="region of interest" description="Disordered" evidence="1">
    <location>
        <begin position="1"/>
        <end position="22"/>
    </location>
</feature>
<keyword evidence="4" id="KW-1185">Reference proteome</keyword>
<feature type="transmembrane region" description="Helical" evidence="2">
    <location>
        <begin position="116"/>
        <end position="139"/>
    </location>
</feature>